<dbReference type="PROSITE" id="PS51704">
    <property type="entry name" value="GP_PDE"/>
    <property type="match status" value="1"/>
</dbReference>
<dbReference type="GO" id="GO:0005886">
    <property type="term" value="C:plasma membrane"/>
    <property type="evidence" value="ECO:0007669"/>
    <property type="project" value="TreeGrafter"/>
</dbReference>
<gene>
    <name evidence="3" type="ORF">CLV98_102383</name>
</gene>
<protein>
    <submittedName>
        <fullName evidence="3">Glycerophosphoryl diester phosphodiesterase</fullName>
    </submittedName>
</protein>
<dbReference type="GO" id="GO:0070291">
    <property type="term" value="P:N-acylethanolamine metabolic process"/>
    <property type="evidence" value="ECO:0007669"/>
    <property type="project" value="TreeGrafter"/>
</dbReference>
<dbReference type="EMBL" id="QGDT01000002">
    <property type="protein sequence ID" value="PWJ59549.1"/>
    <property type="molecule type" value="Genomic_DNA"/>
</dbReference>
<dbReference type="Proteomes" id="UP000245880">
    <property type="component" value="Unassembled WGS sequence"/>
</dbReference>
<dbReference type="PANTHER" id="PTHR46320">
    <property type="entry name" value="GLYCEROPHOSPHODIESTER PHOSPHODIESTERASE 1"/>
    <property type="match status" value="1"/>
</dbReference>
<dbReference type="Pfam" id="PF03009">
    <property type="entry name" value="GDPD"/>
    <property type="match status" value="1"/>
</dbReference>
<organism evidence="3 4">
    <name type="scientific">Dyadobacter jejuensis</name>
    <dbReference type="NCBI Taxonomy" id="1082580"/>
    <lineage>
        <taxon>Bacteria</taxon>
        <taxon>Pseudomonadati</taxon>
        <taxon>Bacteroidota</taxon>
        <taxon>Cytophagia</taxon>
        <taxon>Cytophagales</taxon>
        <taxon>Spirosomataceae</taxon>
        <taxon>Dyadobacter</taxon>
    </lineage>
</organism>
<accession>A0A316AQI7</accession>
<evidence type="ECO:0000313" key="3">
    <source>
        <dbReference type="EMBL" id="PWJ59549.1"/>
    </source>
</evidence>
<dbReference type="GO" id="GO:0006580">
    <property type="term" value="P:ethanolamine metabolic process"/>
    <property type="evidence" value="ECO:0007669"/>
    <property type="project" value="TreeGrafter"/>
</dbReference>
<dbReference type="AlphaFoldDB" id="A0A316AQI7"/>
<evidence type="ECO:0000313" key="4">
    <source>
        <dbReference type="Proteomes" id="UP000245880"/>
    </source>
</evidence>
<dbReference type="GO" id="GO:0008889">
    <property type="term" value="F:glycerophosphodiester phosphodiesterase activity"/>
    <property type="evidence" value="ECO:0007669"/>
    <property type="project" value="TreeGrafter"/>
</dbReference>
<evidence type="ECO:0000259" key="2">
    <source>
        <dbReference type="PROSITE" id="PS51704"/>
    </source>
</evidence>
<dbReference type="CDD" id="cd08566">
    <property type="entry name" value="GDPD_AtGDE_like"/>
    <property type="match status" value="1"/>
</dbReference>
<name>A0A316AQI7_9BACT</name>
<feature type="signal peptide" evidence="1">
    <location>
        <begin position="1"/>
        <end position="20"/>
    </location>
</feature>
<sequence length="282" mass="31924">MFRASLCAFFLLVQVGPGFAQDYVSKIRQEFLNTHSTSVLVASHRAVHNHVPENSIPAIKEGIRLGIDILEIDVKVSKDGIPMLMHDGVIDRTTNGKGDLEEQLFEDLRKLRLVDKGELTDEKIPTLEEVLTLAKGHIMIDLDLKTDRMEEVIDVIRKTGTSDIVFFFDSDYEVLQLVDQVDERFMIMPRAYNQAMADSAIHLFDPEVVHIDPKFYTPSVTKLIKKNNARVWINALGKSDEKIRAGKIEEVIDELTIHGANIIQTDEPEVLLKALKAKGLHW</sequence>
<feature type="domain" description="GP-PDE" evidence="2">
    <location>
        <begin position="39"/>
        <end position="275"/>
    </location>
</feature>
<dbReference type="GO" id="GO:0006644">
    <property type="term" value="P:phospholipid metabolic process"/>
    <property type="evidence" value="ECO:0007669"/>
    <property type="project" value="TreeGrafter"/>
</dbReference>
<dbReference type="InterPro" id="IPR030395">
    <property type="entry name" value="GP_PDE_dom"/>
</dbReference>
<dbReference type="InterPro" id="IPR017946">
    <property type="entry name" value="PLC-like_Pdiesterase_TIM-brl"/>
</dbReference>
<proteinExistence type="predicted"/>
<evidence type="ECO:0000256" key="1">
    <source>
        <dbReference type="SAM" id="SignalP"/>
    </source>
</evidence>
<dbReference type="OrthoDB" id="384721at2"/>
<dbReference type="PANTHER" id="PTHR46320:SF1">
    <property type="entry name" value="GLYCEROPHOSPHODIESTER PHOSPHODIESTERASE 1"/>
    <property type="match status" value="1"/>
</dbReference>
<dbReference type="RefSeq" id="WP_109673404.1">
    <property type="nucleotide sequence ID" value="NZ_QGDT01000002.1"/>
</dbReference>
<feature type="chain" id="PRO_5016436118" evidence="1">
    <location>
        <begin position="21"/>
        <end position="282"/>
    </location>
</feature>
<keyword evidence="1" id="KW-0732">Signal</keyword>
<reference evidence="3 4" key="1">
    <citation type="submission" date="2018-03" db="EMBL/GenBank/DDBJ databases">
        <title>Genomic Encyclopedia of Archaeal and Bacterial Type Strains, Phase II (KMG-II): from individual species to whole genera.</title>
        <authorList>
            <person name="Goeker M."/>
        </authorList>
    </citation>
    <scope>NUCLEOTIDE SEQUENCE [LARGE SCALE GENOMIC DNA]</scope>
    <source>
        <strain evidence="3 4">DSM 100346</strain>
    </source>
</reference>
<comment type="caution">
    <text evidence="3">The sequence shown here is derived from an EMBL/GenBank/DDBJ whole genome shotgun (WGS) entry which is preliminary data.</text>
</comment>
<dbReference type="SUPFAM" id="SSF51695">
    <property type="entry name" value="PLC-like phosphodiesterases"/>
    <property type="match status" value="1"/>
</dbReference>
<dbReference type="Gene3D" id="3.20.20.190">
    <property type="entry name" value="Phosphatidylinositol (PI) phosphodiesterase"/>
    <property type="match status" value="1"/>
</dbReference>
<keyword evidence="4" id="KW-1185">Reference proteome</keyword>